<organism evidence="2 3">
    <name type="scientific">Qipengyuania pacifica</name>
    <dbReference type="NCBI Taxonomy" id="2860199"/>
    <lineage>
        <taxon>Bacteria</taxon>
        <taxon>Pseudomonadati</taxon>
        <taxon>Pseudomonadota</taxon>
        <taxon>Alphaproteobacteria</taxon>
        <taxon>Sphingomonadales</taxon>
        <taxon>Erythrobacteraceae</taxon>
        <taxon>Qipengyuania</taxon>
    </lineage>
</organism>
<dbReference type="EMBL" id="JAIGNQ010000003">
    <property type="protein sequence ID" value="MBX7488995.1"/>
    <property type="molecule type" value="Genomic_DNA"/>
</dbReference>
<feature type="signal peptide" evidence="1">
    <location>
        <begin position="1"/>
        <end position="20"/>
    </location>
</feature>
<dbReference type="RefSeq" id="WP_221598263.1">
    <property type="nucleotide sequence ID" value="NZ_JAIGNQ010000003.1"/>
</dbReference>
<reference evidence="2 3" key="1">
    <citation type="submission" date="2021-08" db="EMBL/GenBank/DDBJ databases">
        <title>Comparative Genomics Analysis of the Genus Qipengyuania Reveals Extensive Genetic Diversity and Metabolic Versatility, Including the Description of Fifteen Novel Species.</title>
        <authorList>
            <person name="Liu Y."/>
        </authorList>
    </citation>
    <scope>NUCLEOTIDE SEQUENCE [LARGE SCALE GENOMIC DNA]</scope>
    <source>
        <strain evidence="2 3">GH25</strain>
    </source>
</reference>
<protein>
    <submittedName>
        <fullName evidence="2">Uncharacterized protein</fullName>
    </submittedName>
</protein>
<gene>
    <name evidence="2" type="ORF">K3177_10770</name>
</gene>
<evidence type="ECO:0000256" key="1">
    <source>
        <dbReference type="SAM" id="SignalP"/>
    </source>
</evidence>
<sequence length="131" mass="14439">MFGLRVIAPLLLVTSTAAMAVGLGPLEKSGVTATEAKGFYLTLTNPYKQPFRFRTFVDEETPALEGRVRIFPEVALMAPESNRKVLVVVRDLVPGEQVDVRVCAERIETKEVVVHARVCSKLSARRVGTVR</sequence>
<comment type="caution">
    <text evidence="2">The sequence shown here is derived from an EMBL/GenBank/DDBJ whole genome shotgun (WGS) entry which is preliminary data.</text>
</comment>
<keyword evidence="3" id="KW-1185">Reference proteome</keyword>
<dbReference type="Proteomes" id="UP000776651">
    <property type="component" value="Unassembled WGS sequence"/>
</dbReference>
<evidence type="ECO:0000313" key="2">
    <source>
        <dbReference type="EMBL" id="MBX7488995.1"/>
    </source>
</evidence>
<name>A0ABS7JG51_9SPHN</name>
<accession>A0ABS7JG51</accession>
<evidence type="ECO:0000313" key="3">
    <source>
        <dbReference type="Proteomes" id="UP000776651"/>
    </source>
</evidence>
<feature type="chain" id="PRO_5047448960" evidence="1">
    <location>
        <begin position="21"/>
        <end position="131"/>
    </location>
</feature>
<keyword evidence="1" id="KW-0732">Signal</keyword>
<proteinExistence type="predicted"/>